<evidence type="ECO:0000313" key="4">
    <source>
        <dbReference type="EMBL" id="NOL42692.1"/>
    </source>
</evidence>
<organism evidence="4 5">
    <name type="scientific">Kribbella sandramycini</name>
    <dbReference type="NCBI Taxonomy" id="60450"/>
    <lineage>
        <taxon>Bacteria</taxon>
        <taxon>Bacillati</taxon>
        <taxon>Actinomycetota</taxon>
        <taxon>Actinomycetes</taxon>
        <taxon>Propionibacteriales</taxon>
        <taxon>Kribbellaceae</taxon>
        <taxon>Kribbella</taxon>
    </lineage>
</organism>
<dbReference type="PROSITE" id="PS50880">
    <property type="entry name" value="TOPRIM"/>
    <property type="match status" value="1"/>
</dbReference>
<evidence type="ECO:0000313" key="5">
    <source>
        <dbReference type="Proteomes" id="UP000534306"/>
    </source>
</evidence>
<gene>
    <name evidence="3" type="ORF">HNR71_002293</name>
    <name evidence="4" type="ORF">HPO96_20815</name>
</gene>
<dbReference type="Proteomes" id="UP000553957">
    <property type="component" value="Unassembled WGS sequence"/>
</dbReference>
<dbReference type="Pfam" id="PF08275">
    <property type="entry name" value="DNAG_N"/>
    <property type="match status" value="1"/>
</dbReference>
<dbReference type="PANTHER" id="PTHR30313">
    <property type="entry name" value="DNA PRIMASE"/>
    <property type="match status" value="1"/>
</dbReference>
<dbReference type="EMBL" id="JABJRC010000005">
    <property type="protein sequence ID" value="NOL42692.1"/>
    <property type="molecule type" value="Genomic_DNA"/>
</dbReference>
<dbReference type="CDD" id="cd03364">
    <property type="entry name" value="TOPRIM_DnaG_primases"/>
    <property type="match status" value="1"/>
</dbReference>
<dbReference type="SUPFAM" id="SSF56731">
    <property type="entry name" value="DNA primase core"/>
    <property type="match status" value="1"/>
</dbReference>
<dbReference type="EC" id="2.7.7.-" evidence="3"/>
<keyword evidence="5" id="KW-1185">Reference proteome</keyword>
<dbReference type="EMBL" id="JACHKF010000001">
    <property type="protein sequence ID" value="MBB6566656.1"/>
    <property type="molecule type" value="Genomic_DNA"/>
</dbReference>
<evidence type="ECO:0000313" key="6">
    <source>
        <dbReference type="Proteomes" id="UP000553957"/>
    </source>
</evidence>
<dbReference type="PANTHER" id="PTHR30313:SF2">
    <property type="entry name" value="DNA PRIMASE"/>
    <property type="match status" value="1"/>
</dbReference>
<evidence type="ECO:0000259" key="2">
    <source>
        <dbReference type="PROSITE" id="PS50880"/>
    </source>
</evidence>
<keyword evidence="3" id="KW-0548">Nucleotidyltransferase</keyword>
<dbReference type="AlphaFoldDB" id="A0A7Y4P023"/>
<dbReference type="InterPro" id="IPR034151">
    <property type="entry name" value="TOPRIM_DnaG_bac"/>
</dbReference>
<keyword evidence="3" id="KW-0808">Transferase</keyword>
<feature type="region of interest" description="Disordered" evidence="1">
    <location>
        <begin position="322"/>
        <end position="351"/>
    </location>
</feature>
<feature type="domain" description="Toprim" evidence="2">
    <location>
        <begin position="148"/>
        <end position="240"/>
    </location>
</feature>
<dbReference type="GO" id="GO:0005737">
    <property type="term" value="C:cytoplasm"/>
    <property type="evidence" value="ECO:0007669"/>
    <property type="project" value="TreeGrafter"/>
</dbReference>
<sequence>MVHIAVELHRRAQVFYRGQLERRPDGWAAAHLRERGLGALLTAPGWCVGYAPAAWSGLTDHLRGAGFSGESLVAAGLAVPTMNGYLVDRFQDRIMFAVENADLEVVGFSGRSRGGRMRYLHGPTTEVYRKSEATVGMIAQRGKLLNGAVPVLVEGVMDAAAVDQLGAGWAGISTCGTAVSAQQAAMIRRWSPANQIVVAFDPDLGGRLGAVRSLEPLGTEFGAVRAAVVPQGHDVASLFQESPGRLRECLGSAVPLAEFAIDVELAKWERVLDHLSGQVNALRAVVPFVRQLPALQVAREIARLSERLNIEPGVVTRELLTPARDRSARRGRGAGAEEESWNRNRGNSRTP</sequence>
<dbReference type="InterPro" id="IPR006171">
    <property type="entry name" value="TOPRIM_dom"/>
</dbReference>
<reference evidence="4 5" key="1">
    <citation type="submission" date="2020-05" db="EMBL/GenBank/DDBJ databases">
        <title>Genome sequence of Kribbella sandramycini ATCC 39419.</title>
        <authorList>
            <person name="Maclea K.S."/>
            <person name="Fair J.L."/>
        </authorList>
    </citation>
    <scope>NUCLEOTIDE SEQUENCE [LARGE SCALE GENOMIC DNA]</scope>
    <source>
        <strain evidence="4 5">ATCC 39419</strain>
    </source>
</reference>
<comment type="caution">
    <text evidence="4">The sequence shown here is derived from an EMBL/GenBank/DDBJ whole genome shotgun (WGS) entry which is preliminary data.</text>
</comment>
<dbReference type="Gene3D" id="3.40.1360.10">
    <property type="match status" value="1"/>
</dbReference>
<dbReference type="Gene3D" id="3.90.980.10">
    <property type="entry name" value="DNA primase, catalytic core, N-terminal domain"/>
    <property type="match status" value="1"/>
</dbReference>
<evidence type="ECO:0000256" key="1">
    <source>
        <dbReference type="SAM" id="MobiDB-lite"/>
    </source>
</evidence>
<dbReference type="GO" id="GO:0006269">
    <property type="term" value="P:DNA replication, synthesis of primer"/>
    <property type="evidence" value="ECO:0007669"/>
    <property type="project" value="TreeGrafter"/>
</dbReference>
<protein>
    <submittedName>
        <fullName evidence="3">DNA primase</fullName>
        <ecNumber evidence="3">2.7.7.-</ecNumber>
    </submittedName>
    <submittedName>
        <fullName evidence="4">Toprim domain-containing protein</fullName>
    </submittedName>
</protein>
<dbReference type="InterPro" id="IPR050219">
    <property type="entry name" value="DnaG_primase"/>
</dbReference>
<dbReference type="RefSeq" id="WP_171675192.1">
    <property type="nucleotide sequence ID" value="NZ_BAAAGT010000004.1"/>
</dbReference>
<dbReference type="InterPro" id="IPR037068">
    <property type="entry name" value="DNA_primase_core_N_sf"/>
</dbReference>
<evidence type="ECO:0000313" key="3">
    <source>
        <dbReference type="EMBL" id="MBB6566656.1"/>
    </source>
</evidence>
<dbReference type="Proteomes" id="UP000534306">
    <property type="component" value="Unassembled WGS sequence"/>
</dbReference>
<proteinExistence type="predicted"/>
<name>A0A7Y4P023_9ACTN</name>
<dbReference type="InterPro" id="IPR013264">
    <property type="entry name" value="DNAG_N"/>
</dbReference>
<dbReference type="Pfam" id="PF13155">
    <property type="entry name" value="Toprim_2"/>
    <property type="match status" value="1"/>
</dbReference>
<reference evidence="3 6" key="2">
    <citation type="submission" date="2020-08" db="EMBL/GenBank/DDBJ databases">
        <title>Sequencing the genomes of 1000 actinobacteria strains.</title>
        <authorList>
            <person name="Klenk H.-P."/>
        </authorList>
    </citation>
    <scope>NUCLEOTIDE SEQUENCE [LARGE SCALE GENOMIC DNA]</scope>
    <source>
        <strain evidence="3 6">DSM 15626</strain>
    </source>
</reference>
<accession>A0A7Y4P023</accession>
<dbReference type="GO" id="GO:0016779">
    <property type="term" value="F:nucleotidyltransferase activity"/>
    <property type="evidence" value="ECO:0007669"/>
    <property type="project" value="UniProtKB-KW"/>
</dbReference>
<dbReference type="SMART" id="SM00493">
    <property type="entry name" value="TOPRIM"/>
    <property type="match status" value="1"/>
</dbReference>